<comment type="similarity">
    <text evidence="7">Belongs to the ADAT1 family.</text>
</comment>
<protein>
    <recommendedName>
        <fullName evidence="9">tRNA-specific adenosine deaminase 1</fullName>
        <ecNumber evidence="8">3.5.4.34</ecNumber>
    </recommendedName>
    <alternativeName>
        <fullName evidence="10">tRNA-specific adenosine-37 deaminase</fullName>
    </alternativeName>
</protein>
<organism evidence="13 14">
    <name type="scientific">Plutella xylostella</name>
    <name type="common">Diamondback moth</name>
    <name type="synonym">Plutella maculipennis</name>
    <dbReference type="NCBI Taxonomy" id="51655"/>
    <lineage>
        <taxon>Eukaryota</taxon>
        <taxon>Metazoa</taxon>
        <taxon>Ecdysozoa</taxon>
        <taxon>Arthropoda</taxon>
        <taxon>Hexapoda</taxon>
        <taxon>Insecta</taxon>
        <taxon>Pterygota</taxon>
        <taxon>Neoptera</taxon>
        <taxon>Endopterygota</taxon>
        <taxon>Lepidoptera</taxon>
        <taxon>Glossata</taxon>
        <taxon>Ditrysia</taxon>
        <taxon>Yponomeutoidea</taxon>
        <taxon>Plutellidae</taxon>
        <taxon>Plutella</taxon>
    </lineage>
</organism>
<evidence type="ECO:0000256" key="9">
    <source>
        <dbReference type="ARBA" id="ARBA00040502"/>
    </source>
</evidence>
<comment type="catalytic activity">
    <reaction evidence="11">
        <text>adenosine(37) in tRNA(Ala) + H2O + H(+) = inosine(37) in tRNA(Ala) + NH4(+)</text>
        <dbReference type="Rhea" id="RHEA:50968"/>
        <dbReference type="Rhea" id="RHEA-COMP:12855"/>
        <dbReference type="Rhea" id="RHEA-COMP:12856"/>
        <dbReference type="ChEBI" id="CHEBI:15377"/>
        <dbReference type="ChEBI" id="CHEBI:15378"/>
        <dbReference type="ChEBI" id="CHEBI:28938"/>
        <dbReference type="ChEBI" id="CHEBI:74411"/>
        <dbReference type="ChEBI" id="CHEBI:82852"/>
        <dbReference type="EC" id="3.5.4.34"/>
    </reaction>
</comment>
<dbReference type="InterPro" id="IPR002466">
    <property type="entry name" value="A_deamin"/>
</dbReference>
<accession>A0A8S4FWL3</accession>
<sequence length="323" mass="36517">MRLTSALVDKITKTCNDQYMKLPKTGKPVDNEWTVLSCVVKYDRNSTSIEMVSLGTGSKCVGATKMSPRGDILNDSHAEVIARRGFLLYLFHEIEKSIDHKQSLFNQEDSKFKFKDGIEFIFYSSQLPCGDASIIPKDGEEDQFGDVLESLKRQADTEICDSEPKVSKIKDIHRTGAKCLPGAKQDQRECGVNYHQVCQVRTKPGRGDRTLSVSCSDKLARWVHVGIQGALLNMFLDKPIYISSFIFGAGVPYSEETLERALVKRNAIDYQLDSNRPDFYQSSVKFPHIRSEERIRPAAGSIVWINSNNVYVFTMLIFISFKM</sequence>
<keyword evidence="3" id="KW-0378">Hydrolase</keyword>
<keyword evidence="4" id="KW-0862">Zinc</keyword>
<dbReference type="SMART" id="SM00552">
    <property type="entry name" value="ADEAMc"/>
    <property type="match status" value="1"/>
</dbReference>
<dbReference type="Proteomes" id="UP000653454">
    <property type="component" value="Unassembled WGS sequence"/>
</dbReference>
<keyword evidence="1" id="KW-0819">tRNA processing</keyword>
<evidence type="ECO:0000256" key="3">
    <source>
        <dbReference type="ARBA" id="ARBA00022801"/>
    </source>
</evidence>
<dbReference type="GO" id="GO:0043829">
    <property type="term" value="F:tRNA-specific adenosine-37 deaminase activity"/>
    <property type="evidence" value="ECO:0007669"/>
    <property type="project" value="UniProtKB-EC"/>
</dbReference>
<dbReference type="AlphaFoldDB" id="A0A8S4FWL3"/>
<dbReference type="EC" id="3.5.4.34" evidence="8"/>
<evidence type="ECO:0000256" key="10">
    <source>
        <dbReference type="ARBA" id="ARBA00041760"/>
    </source>
</evidence>
<evidence type="ECO:0000256" key="7">
    <source>
        <dbReference type="ARBA" id="ARBA00038326"/>
    </source>
</evidence>
<gene>
    <name evidence="13" type="ORF">PLXY2_LOCUS10559</name>
</gene>
<evidence type="ECO:0000259" key="12">
    <source>
        <dbReference type="PROSITE" id="PS50141"/>
    </source>
</evidence>
<evidence type="ECO:0000256" key="8">
    <source>
        <dbReference type="ARBA" id="ARBA00038940"/>
    </source>
</evidence>
<dbReference type="PROSITE" id="PS50141">
    <property type="entry name" value="A_DEAMIN_EDITASE"/>
    <property type="match status" value="1"/>
</dbReference>
<evidence type="ECO:0000256" key="4">
    <source>
        <dbReference type="ARBA" id="ARBA00022833"/>
    </source>
</evidence>
<dbReference type="PANTHER" id="PTHR46516">
    <property type="entry name" value="TRNA-SPECIFIC ADENOSINE DEAMINASE 1"/>
    <property type="match status" value="1"/>
</dbReference>
<feature type="domain" description="A to I editase" evidence="12">
    <location>
        <begin position="53"/>
        <end position="280"/>
    </location>
</feature>
<dbReference type="Pfam" id="PF02137">
    <property type="entry name" value="A_deamin"/>
    <property type="match status" value="1"/>
</dbReference>
<dbReference type="GO" id="GO:0046872">
    <property type="term" value="F:metal ion binding"/>
    <property type="evidence" value="ECO:0007669"/>
    <property type="project" value="UniProtKB-KW"/>
</dbReference>
<dbReference type="GO" id="GO:0008033">
    <property type="term" value="P:tRNA processing"/>
    <property type="evidence" value="ECO:0007669"/>
    <property type="project" value="UniProtKB-KW"/>
</dbReference>
<evidence type="ECO:0000256" key="1">
    <source>
        <dbReference type="ARBA" id="ARBA00022694"/>
    </source>
</evidence>
<comment type="function">
    <text evidence="6">Specifically deaminates adenosine-37 to inosine in tRNA-Ala.</text>
</comment>
<evidence type="ECO:0000313" key="14">
    <source>
        <dbReference type="Proteomes" id="UP000653454"/>
    </source>
</evidence>
<evidence type="ECO:0000256" key="2">
    <source>
        <dbReference type="ARBA" id="ARBA00022723"/>
    </source>
</evidence>
<dbReference type="GO" id="GO:0003723">
    <property type="term" value="F:RNA binding"/>
    <property type="evidence" value="ECO:0007669"/>
    <property type="project" value="InterPro"/>
</dbReference>
<comment type="cofactor">
    <cofactor evidence="5">
        <name>1D-myo-inositol hexakisphosphate</name>
        <dbReference type="ChEBI" id="CHEBI:58130"/>
    </cofactor>
</comment>
<evidence type="ECO:0000313" key="13">
    <source>
        <dbReference type="EMBL" id="CAG9132144.1"/>
    </source>
</evidence>
<evidence type="ECO:0000256" key="11">
    <source>
        <dbReference type="ARBA" id="ARBA00047635"/>
    </source>
</evidence>
<evidence type="ECO:0000256" key="5">
    <source>
        <dbReference type="ARBA" id="ARBA00037026"/>
    </source>
</evidence>
<keyword evidence="2" id="KW-0479">Metal-binding</keyword>
<reference evidence="13" key="1">
    <citation type="submission" date="2020-11" db="EMBL/GenBank/DDBJ databases">
        <authorList>
            <person name="Whiteford S."/>
        </authorList>
    </citation>
    <scope>NUCLEOTIDE SEQUENCE</scope>
</reference>
<dbReference type="EMBL" id="CAJHNJ030000047">
    <property type="protein sequence ID" value="CAG9132144.1"/>
    <property type="molecule type" value="Genomic_DNA"/>
</dbReference>
<name>A0A8S4FWL3_PLUXY</name>
<dbReference type="PANTHER" id="PTHR46516:SF1">
    <property type="entry name" value="TRNA-SPECIFIC ADENOSINE DEAMINASE 1"/>
    <property type="match status" value="1"/>
</dbReference>
<proteinExistence type="inferred from homology"/>
<keyword evidence="14" id="KW-1185">Reference proteome</keyword>
<evidence type="ECO:0000256" key="6">
    <source>
        <dbReference type="ARBA" id="ARBA00037784"/>
    </source>
</evidence>
<comment type="caution">
    <text evidence="13">The sequence shown here is derived from an EMBL/GenBank/DDBJ whole genome shotgun (WGS) entry which is preliminary data.</text>
</comment>